<accession>A0A1W0XEC6</accession>
<sequence length="163" mass="18299">MVWFSISCLCNQTAAGPDCPYGWVKQGKSCYFAATAWTRLTYYDAMAFCKSFNAKLVELNTVAEYNYITSTAMNYPWWNGPWIGLIKPFDGPDKSWILLSTRAVSRDSDLNKIIDSAALRDSNRCGGLNRRGGGFGFWDCGGQDTFSSEPQKGSPWCEYELDD</sequence>
<keyword evidence="4" id="KW-1185">Reference proteome</keyword>
<name>A0A1W0XEC6_HYPEX</name>
<dbReference type="PROSITE" id="PS50041">
    <property type="entry name" value="C_TYPE_LECTIN_2"/>
    <property type="match status" value="1"/>
</dbReference>
<dbReference type="EMBL" id="MTYJ01000002">
    <property type="protein sequence ID" value="OQV25817.1"/>
    <property type="molecule type" value="Genomic_DNA"/>
</dbReference>
<feature type="chain" id="PRO_5013297623" description="C-type lectin domain-containing protein" evidence="1">
    <location>
        <begin position="16"/>
        <end position="163"/>
    </location>
</feature>
<dbReference type="AlphaFoldDB" id="A0A1W0XEC6"/>
<dbReference type="Proteomes" id="UP000192578">
    <property type="component" value="Unassembled WGS sequence"/>
</dbReference>
<comment type="caution">
    <text evidence="3">The sequence shown here is derived from an EMBL/GenBank/DDBJ whole genome shotgun (WGS) entry which is preliminary data.</text>
</comment>
<evidence type="ECO:0000313" key="4">
    <source>
        <dbReference type="Proteomes" id="UP000192578"/>
    </source>
</evidence>
<feature type="signal peptide" evidence="1">
    <location>
        <begin position="1"/>
        <end position="15"/>
    </location>
</feature>
<evidence type="ECO:0000313" key="3">
    <source>
        <dbReference type="EMBL" id="OQV25817.1"/>
    </source>
</evidence>
<evidence type="ECO:0000256" key="1">
    <source>
        <dbReference type="SAM" id="SignalP"/>
    </source>
</evidence>
<evidence type="ECO:0000259" key="2">
    <source>
        <dbReference type="PROSITE" id="PS50041"/>
    </source>
</evidence>
<dbReference type="OrthoDB" id="10047605at2759"/>
<proteinExistence type="predicted"/>
<organism evidence="3 4">
    <name type="scientific">Hypsibius exemplaris</name>
    <name type="common">Freshwater tardigrade</name>
    <dbReference type="NCBI Taxonomy" id="2072580"/>
    <lineage>
        <taxon>Eukaryota</taxon>
        <taxon>Metazoa</taxon>
        <taxon>Ecdysozoa</taxon>
        <taxon>Tardigrada</taxon>
        <taxon>Eutardigrada</taxon>
        <taxon>Parachela</taxon>
        <taxon>Hypsibioidea</taxon>
        <taxon>Hypsibiidae</taxon>
        <taxon>Hypsibius</taxon>
    </lineage>
</organism>
<dbReference type="InterPro" id="IPR016187">
    <property type="entry name" value="CTDL_fold"/>
</dbReference>
<gene>
    <name evidence="3" type="ORF">BV898_00743</name>
</gene>
<feature type="domain" description="C-type lectin" evidence="2">
    <location>
        <begin position="26"/>
        <end position="139"/>
    </location>
</feature>
<dbReference type="SUPFAM" id="SSF56436">
    <property type="entry name" value="C-type lectin-like"/>
    <property type="match status" value="1"/>
</dbReference>
<dbReference type="InterPro" id="IPR016186">
    <property type="entry name" value="C-type_lectin-like/link_sf"/>
</dbReference>
<dbReference type="InterPro" id="IPR001304">
    <property type="entry name" value="C-type_lectin-like"/>
</dbReference>
<keyword evidence="1" id="KW-0732">Signal</keyword>
<dbReference type="Pfam" id="PF00059">
    <property type="entry name" value="Lectin_C"/>
    <property type="match status" value="1"/>
</dbReference>
<protein>
    <recommendedName>
        <fullName evidence="2">C-type lectin domain-containing protein</fullName>
    </recommendedName>
</protein>
<dbReference type="Gene3D" id="3.10.100.10">
    <property type="entry name" value="Mannose-Binding Protein A, subunit A"/>
    <property type="match status" value="1"/>
</dbReference>
<reference evidence="4" key="1">
    <citation type="submission" date="2017-01" db="EMBL/GenBank/DDBJ databases">
        <title>Comparative genomics of anhydrobiosis in the tardigrade Hypsibius dujardini.</title>
        <authorList>
            <person name="Yoshida Y."/>
            <person name="Koutsovoulos G."/>
            <person name="Laetsch D."/>
            <person name="Stevens L."/>
            <person name="Kumar S."/>
            <person name="Horikawa D."/>
            <person name="Ishino K."/>
            <person name="Komine S."/>
            <person name="Tomita M."/>
            <person name="Blaxter M."/>
            <person name="Arakawa K."/>
        </authorList>
    </citation>
    <scope>NUCLEOTIDE SEQUENCE [LARGE SCALE GENOMIC DNA]</scope>
    <source>
        <strain evidence="4">Z151</strain>
    </source>
</reference>